<dbReference type="GO" id="GO:0005886">
    <property type="term" value="C:plasma membrane"/>
    <property type="evidence" value="ECO:0007669"/>
    <property type="project" value="UniProtKB-SubCell"/>
</dbReference>
<comment type="similarity">
    <text evidence="7">Belongs to the drug/metabolite transporter (DMT) superfamily. Small multidrug resistance (SMR) (TC 2.A.7.1) family.</text>
</comment>
<feature type="transmembrane region" description="Helical" evidence="8">
    <location>
        <begin position="86"/>
        <end position="106"/>
    </location>
</feature>
<evidence type="ECO:0000313" key="12">
    <source>
        <dbReference type="Proteomes" id="UP000245919"/>
    </source>
</evidence>
<evidence type="ECO:0000256" key="2">
    <source>
        <dbReference type="ARBA" id="ARBA00022448"/>
    </source>
</evidence>
<comment type="subcellular location">
    <subcellularLocation>
        <location evidence="1 7">Cell membrane</location>
        <topology evidence="1 7">Multi-pass membrane protein</topology>
    </subcellularLocation>
</comment>
<evidence type="ECO:0000256" key="3">
    <source>
        <dbReference type="ARBA" id="ARBA00022475"/>
    </source>
</evidence>
<dbReference type="InterPro" id="IPR000390">
    <property type="entry name" value="Small_drug/metabolite_transptr"/>
</dbReference>
<dbReference type="SUPFAM" id="SSF103481">
    <property type="entry name" value="Multidrug resistance efflux transporter EmrE"/>
    <property type="match status" value="1"/>
</dbReference>
<reference evidence="11" key="1">
    <citation type="submission" date="2015-10" db="EMBL/GenBank/DDBJ databases">
        <title>Draft Genome Sequences of 11 Lactococcus lactis subspecies cremoris strains.</title>
        <authorList>
            <person name="Wels M."/>
            <person name="Backus L."/>
            <person name="Boekhorst J."/>
            <person name="Dijkstra A."/>
            <person name="Beerthuizen M."/>
            <person name="Kelly W."/>
            <person name="Siezen R."/>
            <person name="Bachmann H."/>
            <person name="Van Hijum S."/>
        </authorList>
    </citation>
    <scope>NUCLEOTIDE SEQUENCE [LARGE SCALE GENOMIC DNA]</scope>
    <source>
        <strain evidence="11">M20</strain>
    </source>
</reference>
<evidence type="ECO:0000256" key="7">
    <source>
        <dbReference type="RuleBase" id="RU003942"/>
    </source>
</evidence>
<evidence type="ECO:0000256" key="1">
    <source>
        <dbReference type="ARBA" id="ARBA00004651"/>
    </source>
</evidence>
<evidence type="ECO:0000313" key="9">
    <source>
        <dbReference type="EMBL" id="AWN65708.1"/>
    </source>
</evidence>
<dbReference type="PANTHER" id="PTHR30561:SF1">
    <property type="entry name" value="MULTIDRUG TRANSPORTER EMRE"/>
    <property type="match status" value="1"/>
</dbReference>
<organism evidence="10 11">
    <name type="scientific">Lactococcus lactis subsp. lactis</name>
    <name type="common">Streptococcus lactis</name>
    <dbReference type="NCBI Taxonomy" id="1360"/>
    <lineage>
        <taxon>Bacteria</taxon>
        <taxon>Bacillati</taxon>
        <taxon>Bacillota</taxon>
        <taxon>Bacilli</taxon>
        <taxon>Lactobacillales</taxon>
        <taxon>Streptococcaceae</taxon>
        <taxon>Lactococcus</taxon>
    </lineage>
</organism>
<dbReference type="PANTHER" id="PTHR30561">
    <property type="entry name" value="SMR FAMILY PROTON-DEPENDENT DRUG EFFLUX TRANSPORTER SUGE"/>
    <property type="match status" value="1"/>
</dbReference>
<reference evidence="9 12" key="3">
    <citation type="submission" date="2018-03" db="EMBL/GenBank/DDBJ databases">
        <title>Genome sequence of Lactococcus lactis strain 14B4 from almond drupe.</title>
        <authorList>
            <person name="Tran T.D."/>
            <person name="McGarvey J.A."/>
            <person name="Huynh S."/>
            <person name="Parker C.T."/>
        </authorList>
    </citation>
    <scope>NUCLEOTIDE SEQUENCE [LARGE SCALE GENOMIC DNA]</scope>
    <source>
        <strain evidence="9 12">14B4</strain>
    </source>
</reference>
<dbReference type="Pfam" id="PF00893">
    <property type="entry name" value="Multi_Drug_Res"/>
    <property type="match status" value="1"/>
</dbReference>
<dbReference type="Proteomes" id="UP000245919">
    <property type="component" value="Chromosome"/>
</dbReference>
<evidence type="ECO:0000256" key="8">
    <source>
        <dbReference type="SAM" id="Phobius"/>
    </source>
</evidence>
<evidence type="ECO:0000313" key="11">
    <source>
        <dbReference type="Proteomes" id="UP000053719"/>
    </source>
</evidence>
<sequence>MNLGYLFLAIAIVSEVTGSSLIKYTEGFTKPLPSIFCMALFGLAIFMLSKTVNYIPLYIAYALWGALGIILVTLISIFVMKESVNIATILGLFFIVIGVVLVNIYGSSH</sequence>
<reference evidence="10" key="2">
    <citation type="journal article" date="2017" name="Genome Announc.">
        <title>Draft Genome Sequences of 24 Lactococcus lactis Strains.</title>
        <authorList>
            <person name="Backus L."/>
            <person name="Wels M."/>
            <person name="Boekhorst J."/>
            <person name="Dijkstra A.R."/>
            <person name="Beerthuyzen M."/>
            <person name="Kelly W.J."/>
            <person name="Siezen R.J."/>
            <person name="van Hijum S.A."/>
            <person name="Bachmann H."/>
        </authorList>
    </citation>
    <scope>NUCLEOTIDE SEQUENCE</scope>
    <source>
        <strain evidence="10">M20</strain>
    </source>
</reference>
<feature type="transmembrane region" description="Helical" evidence="8">
    <location>
        <begin position="55"/>
        <end position="80"/>
    </location>
</feature>
<dbReference type="GO" id="GO:0022857">
    <property type="term" value="F:transmembrane transporter activity"/>
    <property type="evidence" value="ECO:0007669"/>
    <property type="project" value="InterPro"/>
</dbReference>
<dbReference type="Proteomes" id="UP000053719">
    <property type="component" value="Unassembled WGS sequence"/>
</dbReference>
<dbReference type="InterPro" id="IPR045324">
    <property type="entry name" value="Small_multidrug_res"/>
</dbReference>
<keyword evidence="6 8" id="KW-0472">Membrane</keyword>
<dbReference type="RefSeq" id="WP_012897762.1">
    <property type="nucleotide sequence ID" value="NZ_CAKMAO010000001.1"/>
</dbReference>
<accession>A0A0V8C5G1</accession>
<keyword evidence="2" id="KW-0813">Transport</keyword>
<protein>
    <submittedName>
        <fullName evidence="10">Ethidium bromide-methyl viologen resistance protein EmrE</fullName>
    </submittedName>
    <submittedName>
        <fullName evidence="9">QacE family quaternary ammonium compound efflux SMR transporter</fullName>
    </submittedName>
</protein>
<evidence type="ECO:0000313" key="10">
    <source>
        <dbReference type="EMBL" id="KSU20267.1"/>
    </source>
</evidence>
<dbReference type="EMBL" id="CP028160">
    <property type="protein sequence ID" value="AWN65708.1"/>
    <property type="molecule type" value="Genomic_DNA"/>
</dbReference>
<dbReference type="GeneID" id="89633289"/>
<dbReference type="PATRIC" id="fig|1360.101.peg.79"/>
<name>A0A0V8C5G1_LACLL</name>
<evidence type="ECO:0000256" key="4">
    <source>
        <dbReference type="ARBA" id="ARBA00022692"/>
    </source>
</evidence>
<feature type="transmembrane region" description="Helical" evidence="8">
    <location>
        <begin position="28"/>
        <end position="48"/>
    </location>
</feature>
<dbReference type="AlphaFoldDB" id="A0A0V8C5G1"/>
<evidence type="ECO:0000256" key="6">
    <source>
        <dbReference type="ARBA" id="ARBA00023136"/>
    </source>
</evidence>
<proteinExistence type="inferred from homology"/>
<keyword evidence="5 8" id="KW-1133">Transmembrane helix</keyword>
<keyword evidence="3" id="KW-1003">Cell membrane</keyword>
<gene>
    <name evidence="9" type="ORF">LL14B4_05750</name>
    <name evidence="10" type="ORF">M20_1576</name>
</gene>
<keyword evidence="4 7" id="KW-0812">Transmembrane</keyword>
<evidence type="ECO:0000256" key="5">
    <source>
        <dbReference type="ARBA" id="ARBA00022989"/>
    </source>
</evidence>
<dbReference type="InterPro" id="IPR037185">
    <property type="entry name" value="EmrE-like"/>
</dbReference>
<dbReference type="Gene3D" id="1.10.3730.20">
    <property type="match status" value="1"/>
</dbReference>
<dbReference type="EMBL" id="LKLU01000092">
    <property type="protein sequence ID" value="KSU20267.1"/>
    <property type="molecule type" value="Genomic_DNA"/>
</dbReference>